<evidence type="ECO:0000313" key="2">
    <source>
        <dbReference type="Proteomes" id="UP000250321"/>
    </source>
</evidence>
<name>A0A314XLE1_PRUYE</name>
<gene>
    <name evidence="1" type="ORF">Pyn_14593</name>
</gene>
<keyword evidence="2" id="KW-1185">Reference proteome</keyword>
<comment type="caution">
    <text evidence="1">The sequence shown here is derived from an EMBL/GenBank/DDBJ whole genome shotgun (WGS) entry which is preliminary data.</text>
</comment>
<accession>A0A314XLE1</accession>
<sequence>MSKNNETLVAISGQHVATTQFLIVRAVFKKFGLPADILHLDAYPDIFNAFEEIRGRCEGRVHLDIIQPGA</sequence>
<dbReference type="EMBL" id="PJQY01002493">
    <property type="protein sequence ID" value="PQP93089.1"/>
    <property type="molecule type" value="Genomic_DNA"/>
</dbReference>
<dbReference type="OrthoDB" id="10514410at2759"/>
<dbReference type="Proteomes" id="UP000250321">
    <property type="component" value="Unassembled WGS sequence"/>
</dbReference>
<proteinExistence type="predicted"/>
<organism evidence="1 2">
    <name type="scientific">Prunus yedoensis var. nudiflora</name>
    <dbReference type="NCBI Taxonomy" id="2094558"/>
    <lineage>
        <taxon>Eukaryota</taxon>
        <taxon>Viridiplantae</taxon>
        <taxon>Streptophyta</taxon>
        <taxon>Embryophyta</taxon>
        <taxon>Tracheophyta</taxon>
        <taxon>Spermatophyta</taxon>
        <taxon>Magnoliopsida</taxon>
        <taxon>eudicotyledons</taxon>
        <taxon>Gunneridae</taxon>
        <taxon>Pentapetalae</taxon>
        <taxon>rosids</taxon>
        <taxon>fabids</taxon>
        <taxon>Rosales</taxon>
        <taxon>Rosaceae</taxon>
        <taxon>Amygdaloideae</taxon>
        <taxon>Amygdaleae</taxon>
        <taxon>Prunus</taxon>
    </lineage>
</organism>
<dbReference type="AlphaFoldDB" id="A0A314XLE1"/>
<protein>
    <submittedName>
        <fullName evidence="1">Uncharacterized protein</fullName>
    </submittedName>
</protein>
<reference evidence="1 2" key="1">
    <citation type="submission" date="2018-02" db="EMBL/GenBank/DDBJ databases">
        <title>Draft genome of wild Prunus yedoensis var. nudiflora.</title>
        <authorList>
            <person name="Baek S."/>
            <person name="Kim J.-H."/>
            <person name="Choi K."/>
            <person name="Kim G.-B."/>
            <person name="Cho A."/>
            <person name="Jang H."/>
            <person name="Shin C.-H."/>
            <person name="Yu H.-J."/>
            <person name="Mun J.-H."/>
        </authorList>
    </citation>
    <scope>NUCLEOTIDE SEQUENCE [LARGE SCALE GENOMIC DNA]</scope>
    <source>
        <strain evidence="2">cv. Jeju island</strain>
        <tissue evidence="1">Leaf</tissue>
    </source>
</reference>
<evidence type="ECO:0000313" key="1">
    <source>
        <dbReference type="EMBL" id="PQP93089.1"/>
    </source>
</evidence>